<evidence type="ECO:0000313" key="2">
    <source>
        <dbReference type="EMBL" id="KAK3896813.1"/>
    </source>
</evidence>
<reference evidence="2" key="1">
    <citation type="journal article" date="2023" name="Mol. Phylogenet. Evol.">
        <title>Genome-scale phylogeny and comparative genomics of the fungal order Sordariales.</title>
        <authorList>
            <person name="Hensen N."/>
            <person name="Bonometti L."/>
            <person name="Westerberg I."/>
            <person name="Brannstrom I.O."/>
            <person name="Guillou S."/>
            <person name="Cros-Aarteil S."/>
            <person name="Calhoun S."/>
            <person name="Haridas S."/>
            <person name="Kuo A."/>
            <person name="Mondo S."/>
            <person name="Pangilinan J."/>
            <person name="Riley R."/>
            <person name="LaButti K."/>
            <person name="Andreopoulos B."/>
            <person name="Lipzen A."/>
            <person name="Chen C."/>
            <person name="Yan M."/>
            <person name="Daum C."/>
            <person name="Ng V."/>
            <person name="Clum A."/>
            <person name="Steindorff A."/>
            <person name="Ohm R.A."/>
            <person name="Martin F."/>
            <person name="Silar P."/>
            <person name="Natvig D.O."/>
            <person name="Lalanne C."/>
            <person name="Gautier V."/>
            <person name="Ament-Velasquez S.L."/>
            <person name="Kruys A."/>
            <person name="Hutchinson M.I."/>
            <person name="Powell A.J."/>
            <person name="Barry K."/>
            <person name="Miller A.N."/>
            <person name="Grigoriev I.V."/>
            <person name="Debuchy R."/>
            <person name="Gladieux P."/>
            <person name="Hiltunen Thoren M."/>
            <person name="Johannesson H."/>
        </authorList>
    </citation>
    <scope>NUCLEOTIDE SEQUENCE</scope>
    <source>
        <strain evidence="2">CBS 103.79</strain>
    </source>
</reference>
<organism evidence="2 3">
    <name type="scientific">Staphylotrichum tortipilum</name>
    <dbReference type="NCBI Taxonomy" id="2831512"/>
    <lineage>
        <taxon>Eukaryota</taxon>
        <taxon>Fungi</taxon>
        <taxon>Dikarya</taxon>
        <taxon>Ascomycota</taxon>
        <taxon>Pezizomycotina</taxon>
        <taxon>Sordariomycetes</taxon>
        <taxon>Sordariomycetidae</taxon>
        <taxon>Sordariales</taxon>
        <taxon>Chaetomiaceae</taxon>
        <taxon>Staphylotrichum</taxon>
    </lineage>
</organism>
<keyword evidence="1" id="KW-0472">Membrane</keyword>
<proteinExistence type="predicted"/>
<keyword evidence="3" id="KW-1185">Reference proteome</keyword>
<keyword evidence="1" id="KW-0812">Transmembrane</keyword>
<gene>
    <name evidence="2" type="ORF">C8A05DRAFT_20294</name>
</gene>
<dbReference type="AlphaFoldDB" id="A0AAN6MBA6"/>
<feature type="transmembrane region" description="Helical" evidence="1">
    <location>
        <begin position="32"/>
        <end position="54"/>
    </location>
</feature>
<evidence type="ECO:0000256" key="1">
    <source>
        <dbReference type="SAM" id="Phobius"/>
    </source>
</evidence>
<sequence>MASSITTLTPNGSLSAAAAKGKSSLRYRKRSVCLSVFYLIFLVVPWVITCVMMFRPVAQSSYDNLPGTGAYTDEDAQSMQRWLDATRAMDTVATVLALPVLSNLLAQAAVRYTQRQSSGRSLKLGQLFALADRGWANIPLVAKSVTSPRLASPLLLMGALLSLVALVQPPIRSVLVRYEPTSIATCADVEQEVYLVRNMRLQQWFDPEPSDLAACPRGLIIPKVQRKLADLTESDAQPYLWTETGLGNGTFPHTYQGPYSDKFWYYWVLAEQGYPYQNLSFYASSVPRGTTTGVLRYHALRQQSEAHCETVPRSAFPSTCPGDAPFTASLLNQSMVVRVCSPGSTDRSPWTATRNRQTISEDLWIDVEINTDYRFETSYRVNFTTHCTSNSSLGYFELPSRHNGEVPGPLLGRWPDRADIASSFHDLTSYRDDYNIPYESWSMTPTPGPLATSALALFGNNSFFWNIQHATQSNNTDVLRSICLGTVPFPKSISSMAGYSSMSEACYSIAWDPKFYGTPDRALMNLMIAFTVPFANARTAEHVLEAATFAANEALLTTTGNAGWGMYARQLFSSTGYQIERPVKRIAAIAVVSALLLVQVAAVVALAAYNASFPTWTATLDALAMAKIGREIDDAAGLGPLGIRDRQDMGGLVVHGSESGLIGVLERDRGSEMGDTAPPVPVLGLGAPGVIIRKTASRKPESKPESKV</sequence>
<reference evidence="2" key="2">
    <citation type="submission" date="2023-05" db="EMBL/GenBank/DDBJ databases">
        <authorList>
            <consortium name="Lawrence Berkeley National Laboratory"/>
            <person name="Steindorff A."/>
            <person name="Hensen N."/>
            <person name="Bonometti L."/>
            <person name="Westerberg I."/>
            <person name="Brannstrom I.O."/>
            <person name="Guillou S."/>
            <person name="Cros-Aarteil S."/>
            <person name="Calhoun S."/>
            <person name="Haridas S."/>
            <person name="Kuo A."/>
            <person name="Mondo S."/>
            <person name="Pangilinan J."/>
            <person name="Riley R."/>
            <person name="Labutti K."/>
            <person name="Andreopoulos B."/>
            <person name="Lipzen A."/>
            <person name="Chen C."/>
            <person name="Yanf M."/>
            <person name="Daum C."/>
            <person name="Ng V."/>
            <person name="Clum A."/>
            <person name="Ohm R."/>
            <person name="Martin F."/>
            <person name="Silar P."/>
            <person name="Natvig D."/>
            <person name="Lalanne C."/>
            <person name="Gautier V."/>
            <person name="Ament-Velasquez S.L."/>
            <person name="Kruys A."/>
            <person name="Hutchinson M.I."/>
            <person name="Powell A.J."/>
            <person name="Barry K."/>
            <person name="Miller A.N."/>
            <person name="Grigoriev I.V."/>
            <person name="Debuchy R."/>
            <person name="Gladieux P."/>
            <person name="Thoren M.H."/>
            <person name="Johannesson H."/>
        </authorList>
    </citation>
    <scope>NUCLEOTIDE SEQUENCE</scope>
    <source>
        <strain evidence="2">CBS 103.79</strain>
    </source>
</reference>
<dbReference type="Proteomes" id="UP001303889">
    <property type="component" value="Unassembled WGS sequence"/>
</dbReference>
<name>A0AAN6MBA6_9PEZI</name>
<accession>A0AAN6MBA6</accession>
<comment type="caution">
    <text evidence="2">The sequence shown here is derived from an EMBL/GenBank/DDBJ whole genome shotgun (WGS) entry which is preliminary data.</text>
</comment>
<keyword evidence="1" id="KW-1133">Transmembrane helix</keyword>
<feature type="transmembrane region" description="Helical" evidence="1">
    <location>
        <begin position="586"/>
        <end position="609"/>
    </location>
</feature>
<evidence type="ECO:0000313" key="3">
    <source>
        <dbReference type="Proteomes" id="UP001303889"/>
    </source>
</evidence>
<protein>
    <submittedName>
        <fullName evidence="2">Uncharacterized protein</fullName>
    </submittedName>
</protein>
<dbReference type="EMBL" id="MU856387">
    <property type="protein sequence ID" value="KAK3896813.1"/>
    <property type="molecule type" value="Genomic_DNA"/>
</dbReference>